<dbReference type="InterPro" id="IPR036867">
    <property type="entry name" value="R3H_dom_sf"/>
</dbReference>
<accession>A0AAD9DCF2</accession>
<proteinExistence type="predicted"/>
<feature type="compositionally biased region" description="Basic residues" evidence="1">
    <location>
        <begin position="147"/>
        <end position="157"/>
    </location>
</feature>
<protein>
    <recommendedName>
        <fullName evidence="2">R3H domain-containing protein</fullName>
    </recommendedName>
</protein>
<dbReference type="EMBL" id="JATAAI010000015">
    <property type="protein sequence ID" value="KAK1740638.1"/>
    <property type="molecule type" value="Genomic_DNA"/>
</dbReference>
<gene>
    <name evidence="3" type="ORF">QTG54_008733</name>
</gene>
<feature type="compositionally biased region" description="Polar residues" evidence="1">
    <location>
        <begin position="761"/>
        <end position="777"/>
    </location>
</feature>
<organism evidence="3 4">
    <name type="scientific">Skeletonema marinoi</name>
    <dbReference type="NCBI Taxonomy" id="267567"/>
    <lineage>
        <taxon>Eukaryota</taxon>
        <taxon>Sar</taxon>
        <taxon>Stramenopiles</taxon>
        <taxon>Ochrophyta</taxon>
        <taxon>Bacillariophyta</taxon>
        <taxon>Coscinodiscophyceae</taxon>
        <taxon>Thalassiosirophycidae</taxon>
        <taxon>Thalassiosirales</taxon>
        <taxon>Skeletonemataceae</taxon>
        <taxon>Skeletonema</taxon>
        <taxon>Skeletonema marinoi-dohrnii complex</taxon>
    </lineage>
</organism>
<feature type="region of interest" description="Disordered" evidence="1">
    <location>
        <begin position="909"/>
        <end position="961"/>
    </location>
</feature>
<feature type="region of interest" description="Disordered" evidence="1">
    <location>
        <begin position="520"/>
        <end position="547"/>
    </location>
</feature>
<feature type="compositionally biased region" description="Basic residues" evidence="1">
    <location>
        <begin position="69"/>
        <end position="78"/>
    </location>
</feature>
<evidence type="ECO:0000259" key="2">
    <source>
        <dbReference type="Pfam" id="PF01424"/>
    </source>
</evidence>
<feature type="compositionally biased region" description="Basic residues" evidence="1">
    <location>
        <begin position="26"/>
        <end position="35"/>
    </location>
</feature>
<evidence type="ECO:0000313" key="4">
    <source>
        <dbReference type="Proteomes" id="UP001224775"/>
    </source>
</evidence>
<feature type="region of interest" description="Disordered" evidence="1">
    <location>
        <begin position="1"/>
        <end position="210"/>
    </location>
</feature>
<dbReference type="InterPro" id="IPR001374">
    <property type="entry name" value="R3H_dom"/>
</dbReference>
<keyword evidence="4" id="KW-1185">Reference proteome</keyword>
<dbReference type="GO" id="GO:0003676">
    <property type="term" value="F:nucleic acid binding"/>
    <property type="evidence" value="ECO:0007669"/>
    <property type="project" value="InterPro"/>
</dbReference>
<feature type="compositionally biased region" description="Basic residues" evidence="1">
    <location>
        <begin position="182"/>
        <end position="196"/>
    </location>
</feature>
<comment type="caution">
    <text evidence="3">The sequence shown here is derived from an EMBL/GenBank/DDBJ whole genome shotgun (WGS) entry which is preliminary data.</text>
</comment>
<evidence type="ECO:0000313" key="3">
    <source>
        <dbReference type="EMBL" id="KAK1740638.1"/>
    </source>
</evidence>
<evidence type="ECO:0000256" key="1">
    <source>
        <dbReference type="SAM" id="MobiDB-lite"/>
    </source>
</evidence>
<feature type="compositionally biased region" description="Acidic residues" evidence="1">
    <location>
        <begin position="935"/>
        <end position="948"/>
    </location>
</feature>
<name>A0AAD9DCF2_9STRA</name>
<feature type="compositionally biased region" description="Low complexity" evidence="1">
    <location>
        <begin position="918"/>
        <end position="934"/>
    </location>
</feature>
<feature type="compositionally biased region" description="Low complexity" evidence="1">
    <location>
        <begin position="1"/>
        <end position="18"/>
    </location>
</feature>
<feature type="region of interest" description="Disordered" evidence="1">
    <location>
        <begin position="800"/>
        <end position="865"/>
    </location>
</feature>
<feature type="domain" description="R3H" evidence="2">
    <location>
        <begin position="678"/>
        <end position="736"/>
    </location>
</feature>
<dbReference type="SUPFAM" id="SSF82708">
    <property type="entry name" value="R3H domain"/>
    <property type="match status" value="1"/>
</dbReference>
<feature type="region of interest" description="Disordered" evidence="1">
    <location>
        <begin position="759"/>
        <end position="788"/>
    </location>
</feature>
<sequence length="961" mass="106023">MAEISSSPSATAIAAVSSQTAGRGDQRRRRGKRGGGRGNGGGATSKNENQLINGEAKVGDDANGQSTKSRSRRGRKVGRGNASQSTEKSDANGGGNGNALPDAPSSPRTEQAMQFIAESLADSNSGGKPKPSDNNAGVGNNKQSTQRNRKARGKKKSATTDDANKEAANNITPNSSAPDDKKKKKRNRNRKPKRKEQKSYPWKKFIPDGAEDPISLDPLEDLSYPPFALVVDEPYVPIYPGMWPPQDGEEKKTDDVANVVVEDRANRELQILKEQWGDIAPAVQKKNAPNNKKMETDASANIQGRRFNLFDGRALANYVVSELQFIDPFNRRDLTRPELLALDAYLAVHKLGTAGVVEAYDDNGTTISTAGAQAQTPGGRALMLQQRAQAIRDSLYQSGGSTQRQQESGTQDMRRVQTWQGSNMREDADVGGVTNQFQRMYAAHERGQRGVGGSNVSSNYQTSFQPDTGIYDEGGLLMIDDDINPGLRSQIVDSTRGNVQRISHEAQARDNSFPSLQNNATSEVAAPAPATNVSTKKAPKVDGHSKGLSKIGKFVKQTNPKELERQRKARDEANRRAELSRQMFFDPSRPQTTTTGGLLTAPARAQQDSPSEAVIERNRNLAFALGVAPSTVRNNESSLTGWARPTTVDIEVDEFGNELNTAQYPDALLADAKERMSELIKLEKQWKKFLADDKEASCSLKAMLKPLRKFVHEYSDFWRLHTESFDPEGRRYIYCKKLADTAVPYPLLSEAARKWRGPAPGSNSVAILNTSQPSSTAAPPVSSDGWRLEGRVPLKLTPRTADEGIKPEPVVTGMGMTRSSSTPLLSMTGERPPPPRFANLHENERPRLQLAKRQIPPPDELDKRNLTPEQWDELDNNAQEQILREIDEQNEKKRLALEREQRKIDARIHRKEHKAKQKQQVQQKKQALLESAFASDDDEDDSDNDWFESDIAFDGSDDEGR</sequence>
<dbReference type="AlphaFoldDB" id="A0AAD9DCF2"/>
<dbReference type="Proteomes" id="UP001224775">
    <property type="component" value="Unassembled WGS sequence"/>
</dbReference>
<feature type="compositionally biased region" description="Polar residues" evidence="1">
    <location>
        <begin position="167"/>
        <end position="177"/>
    </location>
</feature>
<dbReference type="Pfam" id="PF01424">
    <property type="entry name" value="R3H"/>
    <property type="match status" value="1"/>
</dbReference>
<feature type="compositionally biased region" description="Polar residues" evidence="1">
    <location>
        <begin position="121"/>
        <end position="146"/>
    </location>
</feature>
<dbReference type="Gene3D" id="3.30.1370.50">
    <property type="entry name" value="R3H-like domain"/>
    <property type="match status" value="1"/>
</dbReference>
<reference evidence="3" key="1">
    <citation type="submission" date="2023-06" db="EMBL/GenBank/DDBJ databases">
        <title>Survivors Of The Sea: Transcriptome response of Skeletonema marinoi to long-term dormancy.</title>
        <authorList>
            <person name="Pinder M.I.M."/>
            <person name="Kourtchenko O."/>
            <person name="Robertson E.K."/>
            <person name="Larsson T."/>
            <person name="Maumus F."/>
            <person name="Osuna-Cruz C.M."/>
            <person name="Vancaester E."/>
            <person name="Stenow R."/>
            <person name="Vandepoele K."/>
            <person name="Ploug H."/>
            <person name="Bruchert V."/>
            <person name="Godhe A."/>
            <person name="Topel M."/>
        </authorList>
    </citation>
    <scope>NUCLEOTIDE SEQUENCE</scope>
    <source>
        <strain evidence="3">R05AC</strain>
    </source>
</reference>